<protein>
    <submittedName>
        <fullName evidence="2">Glucokinase</fullName>
    </submittedName>
</protein>
<gene>
    <name evidence="2" type="ORF">SAMN04488597_1194</name>
</gene>
<dbReference type="PANTHER" id="PTHR18964">
    <property type="entry name" value="ROK (REPRESSOR, ORF, KINASE) FAMILY"/>
    <property type="match status" value="1"/>
</dbReference>
<keyword evidence="2" id="KW-0808">Transferase</keyword>
<dbReference type="SUPFAM" id="SSF53067">
    <property type="entry name" value="Actin-like ATPase domain"/>
    <property type="match status" value="1"/>
</dbReference>
<dbReference type="EMBL" id="FMYT01000019">
    <property type="protein sequence ID" value="SDC93627.1"/>
    <property type="molecule type" value="Genomic_DNA"/>
</dbReference>
<reference evidence="2 3" key="1">
    <citation type="submission" date="2016-10" db="EMBL/GenBank/DDBJ databases">
        <authorList>
            <person name="Varghese N."/>
            <person name="Submissions S."/>
        </authorList>
    </citation>
    <scope>NUCLEOTIDE SEQUENCE [LARGE SCALE GENOMIC DNA]</scope>
    <source>
        <strain evidence="2 3">WG10</strain>
    </source>
</reference>
<dbReference type="GO" id="GO:0016301">
    <property type="term" value="F:kinase activity"/>
    <property type="evidence" value="ECO:0007669"/>
    <property type="project" value="UniProtKB-KW"/>
</dbReference>
<dbReference type="RefSeq" id="WP_149796857.1">
    <property type="nucleotide sequence ID" value="NZ_FMYT01000019.1"/>
</dbReference>
<dbReference type="Proteomes" id="UP000324896">
    <property type="component" value="Unassembled WGS sequence"/>
</dbReference>
<dbReference type="AlphaFoldDB" id="A0A1G6QPN2"/>
<proteinExistence type="inferred from homology"/>
<dbReference type="Gene3D" id="3.30.420.40">
    <property type="match status" value="2"/>
</dbReference>
<evidence type="ECO:0000256" key="1">
    <source>
        <dbReference type="ARBA" id="ARBA00006479"/>
    </source>
</evidence>
<evidence type="ECO:0000313" key="3">
    <source>
        <dbReference type="Proteomes" id="UP000324896"/>
    </source>
</evidence>
<dbReference type="InterPro" id="IPR000600">
    <property type="entry name" value="ROK"/>
</dbReference>
<comment type="similarity">
    <text evidence="1">Belongs to the ROK (NagC/XylR) family.</text>
</comment>
<evidence type="ECO:0000313" key="2">
    <source>
        <dbReference type="EMBL" id="SDC93627.1"/>
    </source>
</evidence>
<sequence length="324" mass="34106">MKEYYLGLDLGGTKILTGLADTQGNIITRSRKETEANLGEDKIIANMIETIETVVEKAGVKKEEVKTLGIGSPGPLDAQKGIIIENSNLPWKNVALVERMESALGIKTILKNDANAAALGEKWFGAGRTVDNMVYLTISTGIGGGAVINKELFTGINDNACEIGHTVIDPDGPLCGCGNHGCLESFASGTAIGREAREAAAAGKSKKMLELADNIVEDIDAVICAQAAYQGDQAAREIFEKAGYYLGIGLGNVVNIFNTEMIILGGGVMKASDLFLDQALATMKEIALPGPLEIVTVTEAELGSDIGLMGAIAVAMEDKLMKNE</sequence>
<dbReference type="InterPro" id="IPR043129">
    <property type="entry name" value="ATPase_NBD"/>
</dbReference>
<organism evidence="2 3">
    <name type="scientific">Halanaerobium congolense</name>
    <dbReference type="NCBI Taxonomy" id="54121"/>
    <lineage>
        <taxon>Bacteria</taxon>
        <taxon>Bacillati</taxon>
        <taxon>Bacillota</taxon>
        <taxon>Clostridia</taxon>
        <taxon>Halanaerobiales</taxon>
        <taxon>Halanaerobiaceae</taxon>
        <taxon>Halanaerobium</taxon>
    </lineage>
</organism>
<dbReference type="Pfam" id="PF00480">
    <property type="entry name" value="ROK"/>
    <property type="match status" value="1"/>
</dbReference>
<name>A0A1G6QPN2_9FIRM</name>
<accession>A0A1G6QPN2</accession>
<dbReference type="PANTHER" id="PTHR18964:SF149">
    <property type="entry name" value="BIFUNCTIONAL UDP-N-ACETYLGLUCOSAMINE 2-EPIMERASE_N-ACETYLMANNOSAMINE KINASE"/>
    <property type="match status" value="1"/>
</dbReference>
<keyword evidence="2" id="KW-0418">Kinase</keyword>